<evidence type="ECO:0000313" key="1">
    <source>
        <dbReference type="EMBL" id="VEL20648.1"/>
    </source>
</evidence>
<organism evidence="1 2">
    <name type="scientific">Protopolystoma xenopodis</name>
    <dbReference type="NCBI Taxonomy" id="117903"/>
    <lineage>
        <taxon>Eukaryota</taxon>
        <taxon>Metazoa</taxon>
        <taxon>Spiralia</taxon>
        <taxon>Lophotrochozoa</taxon>
        <taxon>Platyhelminthes</taxon>
        <taxon>Monogenea</taxon>
        <taxon>Polyopisthocotylea</taxon>
        <taxon>Polystomatidea</taxon>
        <taxon>Polystomatidae</taxon>
        <taxon>Protopolystoma</taxon>
    </lineage>
</organism>
<accession>A0A3S5ACV2</accession>
<evidence type="ECO:0000313" key="2">
    <source>
        <dbReference type="Proteomes" id="UP000784294"/>
    </source>
</evidence>
<protein>
    <submittedName>
        <fullName evidence="1">Uncharacterized protein</fullName>
    </submittedName>
</protein>
<dbReference type="AlphaFoldDB" id="A0A3S5ACV2"/>
<dbReference type="Proteomes" id="UP000784294">
    <property type="component" value="Unassembled WGS sequence"/>
</dbReference>
<keyword evidence="2" id="KW-1185">Reference proteome</keyword>
<comment type="caution">
    <text evidence="1">The sequence shown here is derived from an EMBL/GenBank/DDBJ whole genome shotgun (WGS) entry which is preliminary data.</text>
</comment>
<proteinExistence type="predicted"/>
<reference evidence="1" key="1">
    <citation type="submission" date="2018-11" db="EMBL/GenBank/DDBJ databases">
        <authorList>
            <consortium name="Pathogen Informatics"/>
        </authorList>
    </citation>
    <scope>NUCLEOTIDE SEQUENCE</scope>
</reference>
<name>A0A3S5ACV2_9PLAT</name>
<gene>
    <name evidence="1" type="ORF">PXEA_LOCUS14088</name>
</gene>
<sequence length="127" mass="14905">MGGGDSVDNPLKRPGNSQELETKFAYSTFVINTDEAFICQYRLTFLLFHEESQTVFMPIHSFFCKPNCGSQHVCCCSQRLRGDRGECDIKCKFHRLGRLRSHSQHLFRSLPYRRSVCWKRFWKEAAF</sequence>
<dbReference type="EMBL" id="CAAALY010047413">
    <property type="protein sequence ID" value="VEL20648.1"/>
    <property type="molecule type" value="Genomic_DNA"/>
</dbReference>